<dbReference type="Pfam" id="PF01764">
    <property type="entry name" value="Lipase_3"/>
    <property type="match status" value="1"/>
</dbReference>
<proteinExistence type="predicted"/>
<evidence type="ECO:0000259" key="1">
    <source>
        <dbReference type="Pfam" id="PF01764"/>
    </source>
</evidence>
<dbReference type="InterPro" id="IPR002921">
    <property type="entry name" value="Fungal_lipase-type"/>
</dbReference>
<name>A0A5T1XIW6_CAMCO</name>
<evidence type="ECO:0000313" key="2">
    <source>
        <dbReference type="EMBL" id="EAL7777606.1"/>
    </source>
</evidence>
<dbReference type="EMBL" id="AACRCY010000007">
    <property type="protein sequence ID" value="EAL7777606.1"/>
    <property type="molecule type" value="Genomic_DNA"/>
</dbReference>
<accession>A0A5T1XIW6</accession>
<dbReference type="AlphaFoldDB" id="A0A5T1XIW6"/>
<dbReference type="Gene3D" id="3.40.50.1820">
    <property type="entry name" value="alpha/beta hydrolase"/>
    <property type="match status" value="1"/>
</dbReference>
<organism evidence="2">
    <name type="scientific">Campylobacter coli</name>
    <dbReference type="NCBI Taxonomy" id="195"/>
    <lineage>
        <taxon>Bacteria</taxon>
        <taxon>Pseudomonadati</taxon>
        <taxon>Campylobacterota</taxon>
        <taxon>Epsilonproteobacteria</taxon>
        <taxon>Campylobacterales</taxon>
        <taxon>Campylobacteraceae</taxon>
        <taxon>Campylobacter</taxon>
    </lineage>
</organism>
<protein>
    <submittedName>
        <fullName evidence="2">DUF2974 domain-containing protein</fullName>
    </submittedName>
</protein>
<dbReference type="GO" id="GO:0006629">
    <property type="term" value="P:lipid metabolic process"/>
    <property type="evidence" value="ECO:0007669"/>
    <property type="project" value="InterPro"/>
</dbReference>
<reference evidence="2" key="1">
    <citation type="submission" date="2018-07" db="EMBL/GenBank/DDBJ databases">
        <authorList>
            <consortium name="PulseNet: The National Subtyping Network for Foodborne Disease Surveillance"/>
            <person name="Tarr C.L."/>
            <person name="Trees E."/>
            <person name="Katz L.S."/>
            <person name="Carleton-Romer H.A."/>
            <person name="Stroika S."/>
            <person name="Kucerova Z."/>
            <person name="Roache K.F."/>
            <person name="Sabol A.L."/>
            <person name="Besser J."/>
            <person name="Gerner-Smidt P."/>
        </authorList>
    </citation>
    <scope>NUCLEOTIDE SEQUENCE</scope>
    <source>
        <strain evidence="2">PNUSAC005345</strain>
    </source>
</reference>
<gene>
    <name evidence="2" type="ORF">DVV54_05250</name>
</gene>
<dbReference type="CDD" id="cd00741">
    <property type="entry name" value="Lipase"/>
    <property type="match status" value="1"/>
</dbReference>
<sequence length="194" mass="22449">MFKVLTHNIFQKECVIIGKFEPLMAFYFIKRFDLLAHINEDYLDSRGGFRASLFQNKENKEFILAIAGSDLRPLKFDIGDLISDFILLNGKIPKKQFDSLLKFYTLIKKEFCFGKITLVGHSLGGHLAQLFVLDFALEVQNIYTFQAPGIAKKILKDIKNEAYIQKISYHFHTCGDFKKMHSINLILFKICILK</sequence>
<comment type="caution">
    <text evidence="2">The sequence shown here is derived from an EMBL/GenBank/DDBJ whole genome shotgun (WGS) entry which is preliminary data.</text>
</comment>
<feature type="domain" description="Fungal lipase-type" evidence="1">
    <location>
        <begin position="114"/>
        <end position="176"/>
    </location>
</feature>
<dbReference type="SUPFAM" id="SSF53474">
    <property type="entry name" value="alpha/beta-Hydrolases"/>
    <property type="match status" value="1"/>
</dbReference>
<dbReference type="InterPro" id="IPR029058">
    <property type="entry name" value="AB_hydrolase_fold"/>
</dbReference>